<feature type="transmembrane region" description="Helical" evidence="6">
    <location>
        <begin position="36"/>
        <end position="65"/>
    </location>
</feature>
<dbReference type="InterPro" id="IPR020846">
    <property type="entry name" value="MFS_dom"/>
</dbReference>
<dbReference type="InterPro" id="IPR050814">
    <property type="entry name" value="Myo-inositol_Transporter"/>
</dbReference>
<gene>
    <name evidence="8" type="ORF">SO802_002902</name>
</gene>
<keyword evidence="3 6" id="KW-0812">Transmembrane</keyword>
<dbReference type="EMBL" id="JAZDWU010000001">
    <property type="protein sequence ID" value="KAL0015833.1"/>
    <property type="molecule type" value="Genomic_DNA"/>
</dbReference>
<feature type="domain" description="Major facilitator superfamily (MFS) profile" evidence="7">
    <location>
        <begin position="40"/>
        <end position="117"/>
    </location>
</feature>
<protein>
    <recommendedName>
        <fullName evidence="7">Major facilitator superfamily (MFS) profile domain-containing protein</fullName>
    </recommendedName>
</protein>
<dbReference type="PANTHER" id="PTHR48020">
    <property type="entry name" value="PROTON MYO-INOSITOL COTRANSPORTER"/>
    <property type="match status" value="1"/>
</dbReference>
<reference evidence="8 9" key="1">
    <citation type="submission" date="2024-01" db="EMBL/GenBank/DDBJ databases">
        <title>A telomere-to-telomere, gap-free genome of sweet tea (Lithocarpus litseifolius).</title>
        <authorList>
            <person name="Zhou J."/>
        </authorList>
    </citation>
    <scope>NUCLEOTIDE SEQUENCE [LARGE SCALE GENOMIC DNA]</scope>
    <source>
        <strain evidence="8">Zhou-2022a</strain>
        <tissue evidence="8">Leaf</tissue>
    </source>
</reference>
<feature type="non-terminal residue" evidence="8">
    <location>
        <position position="117"/>
    </location>
</feature>
<name>A0AAW2E2C0_9ROSI</name>
<keyword evidence="9" id="KW-1185">Reference proteome</keyword>
<keyword evidence="4 6" id="KW-1133">Transmembrane helix</keyword>
<dbReference type="SUPFAM" id="SSF103473">
    <property type="entry name" value="MFS general substrate transporter"/>
    <property type="match status" value="1"/>
</dbReference>
<dbReference type="Proteomes" id="UP001459277">
    <property type="component" value="Unassembled WGS sequence"/>
</dbReference>
<keyword evidence="5 6" id="KW-0472">Membrane</keyword>
<accession>A0AAW2E2C0</accession>
<proteinExistence type="predicted"/>
<feature type="non-terminal residue" evidence="8">
    <location>
        <position position="1"/>
    </location>
</feature>
<dbReference type="GO" id="GO:0016020">
    <property type="term" value="C:membrane"/>
    <property type="evidence" value="ECO:0007669"/>
    <property type="project" value="UniProtKB-SubCell"/>
</dbReference>
<keyword evidence="2" id="KW-0813">Transport</keyword>
<feature type="transmembrane region" description="Helical" evidence="6">
    <location>
        <begin position="77"/>
        <end position="100"/>
    </location>
</feature>
<dbReference type="GO" id="GO:0005366">
    <property type="term" value="F:myo-inositol:proton symporter activity"/>
    <property type="evidence" value="ECO:0007669"/>
    <property type="project" value="TreeGrafter"/>
</dbReference>
<evidence type="ECO:0000259" key="7">
    <source>
        <dbReference type="PROSITE" id="PS50850"/>
    </source>
</evidence>
<comment type="caution">
    <text evidence="8">The sequence shown here is derived from an EMBL/GenBank/DDBJ whole genome shotgun (WGS) entry which is preliminary data.</text>
</comment>
<sequence length="117" mass="12872">KFRRFLICTTMVEGGIAPVNKTEFTELFRTIWKTPYILRLAMTAGIGGLLFGYDTAVISGALLYIRDDFKSVDKHTWLQELIVSTSVAAAIIGAAIGAWMNDSLGRKKAILTAVDMN</sequence>
<dbReference type="PANTHER" id="PTHR48020:SF24">
    <property type="entry name" value="INOSITOL TRANSPORTER 4"/>
    <property type="match status" value="1"/>
</dbReference>
<dbReference type="InterPro" id="IPR005828">
    <property type="entry name" value="MFS_sugar_transport-like"/>
</dbReference>
<evidence type="ECO:0000256" key="4">
    <source>
        <dbReference type="ARBA" id="ARBA00022989"/>
    </source>
</evidence>
<evidence type="ECO:0000256" key="6">
    <source>
        <dbReference type="SAM" id="Phobius"/>
    </source>
</evidence>
<dbReference type="AlphaFoldDB" id="A0AAW2E2C0"/>
<evidence type="ECO:0000256" key="3">
    <source>
        <dbReference type="ARBA" id="ARBA00022692"/>
    </source>
</evidence>
<comment type="subcellular location">
    <subcellularLocation>
        <location evidence="1">Membrane</location>
        <topology evidence="1">Multi-pass membrane protein</topology>
    </subcellularLocation>
</comment>
<dbReference type="Gene3D" id="1.20.1250.20">
    <property type="entry name" value="MFS general substrate transporter like domains"/>
    <property type="match status" value="1"/>
</dbReference>
<evidence type="ECO:0000313" key="9">
    <source>
        <dbReference type="Proteomes" id="UP001459277"/>
    </source>
</evidence>
<dbReference type="PROSITE" id="PS50850">
    <property type="entry name" value="MFS"/>
    <property type="match status" value="1"/>
</dbReference>
<dbReference type="InterPro" id="IPR036259">
    <property type="entry name" value="MFS_trans_sf"/>
</dbReference>
<evidence type="ECO:0000256" key="2">
    <source>
        <dbReference type="ARBA" id="ARBA00022448"/>
    </source>
</evidence>
<evidence type="ECO:0000256" key="5">
    <source>
        <dbReference type="ARBA" id="ARBA00023136"/>
    </source>
</evidence>
<evidence type="ECO:0000313" key="8">
    <source>
        <dbReference type="EMBL" id="KAL0015833.1"/>
    </source>
</evidence>
<organism evidence="8 9">
    <name type="scientific">Lithocarpus litseifolius</name>
    <dbReference type="NCBI Taxonomy" id="425828"/>
    <lineage>
        <taxon>Eukaryota</taxon>
        <taxon>Viridiplantae</taxon>
        <taxon>Streptophyta</taxon>
        <taxon>Embryophyta</taxon>
        <taxon>Tracheophyta</taxon>
        <taxon>Spermatophyta</taxon>
        <taxon>Magnoliopsida</taxon>
        <taxon>eudicotyledons</taxon>
        <taxon>Gunneridae</taxon>
        <taxon>Pentapetalae</taxon>
        <taxon>rosids</taxon>
        <taxon>fabids</taxon>
        <taxon>Fagales</taxon>
        <taxon>Fagaceae</taxon>
        <taxon>Lithocarpus</taxon>
    </lineage>
</organism>
<evidence type="ECO:0000256" key="1">
    <source>
        <dbReference type="ARBA" id="ARBA00004141"/>
    </source>
</evidence>
<dbReference type="Pfam" id="PF00083">
    <property type="entry name" value="Sugar_tr"/>
    <property type="match status" value="1"/>
</dbReference>